<accession>A0A3A9J7G4</accession>
<name>A0A3A9J7G4_9PROT</name>
<dbReference type="InterPro" id="IPR019060">
    <property type="entry name" value="DUF2382"/>
</dbReference>
<dbReference type="EMBL" id="RAQU01000246">
    <property type="protein sequence ID" value="RKK01591.1"/>
    <property type="molecule type" value="Genomic_DNA"/>
</dbReference>
<dbReference type="InParanoid" id="A0A3A9J7G4"/>
<comment type="caution">
    <text evidence="2">The sequence shown here is derived from an EMBL/GenBank/DDBJ whole genome shotgun (WGS) entry which is preliminary data.</text>
</comment>
<dbReference type="RefSeq" id="WP_120640723.1">
    <property type="nucleotide sequence ID" value="NZ_RAQU01000246.1"/>
</dbReference>
<dbReference type="Pfam" id="PF09557">
    <property type="entry name" value="DUF2382"/>
    <property type="match status" value="1"/>
</dbReference>
<dbReference type="AlphaFoldDB" id="A0A3A9J7G4"/>
<feature type="domain" description="DUF2382" evidence="1">
    <location>
        <begin position="10"/>
        <end position="114"/>
    </location>
</feature>
<reference evidence="2 5" key="1">
    <citation type="submission" date="2018-09" db="EMBL/GenBank/DDBJ databases">
        <title>Roseomonas sp. nov., isolated from feces of Tibetan antelopes in the Qinghai-Tibet plateau, China.</title>
        <authorList>
            <person name="Tian Z."/>
        </authorList>
    </citation>
    <scope>NUCLEOTIDE SEQUENCE [LARGE SCALE GENOMIC DNA]</scope>
    <source>
        <strain evidence="3 4">Z23</strain>
        <strain evidence="2 5">Z24</strain>
    </source>
</reference>
<dbReference type="Proteomes" id="UP000278036">
    <property type="component" value="Unassembled WGS sequence"/>
</dbReference>
<proteinExistence type="predicted"/>
<gene>
    <name evidence="2" type="ORF">D6Z83_24160</name>
    <name evidence="3" type="ORF">EBE87_08760</name>
</gene>
<keyword evidence="4" id="KW-1185">Reference proteome</keyword>
<evidence type="ECO:0000313" key="3">
    <source>
        <dbReference type="EMBL" id="RMI25232.1"/>
    </source>
</evidence>
<dbReference type="Proteomes" id="UP000274097">
    <property type="component" value="Unassembled WGS sequence"/>
</dbReference>
<evidence type="ECO:0000313" key="4">
    <source>
        <dbReference type="Proteomes" id="UP000274097"/>
    </source>
</evidence>
<dbReference type="OrthoDB" id="7282367at2"/>
<sequence>MSAKQPETMLPLSEEQLRVEKKLLETGRVRVSVRTETVEETVRETLRSRSARVQRVPIGQEIDQAPATREEGGVLIIPVVEEVLVVVKKLYLKEEVHVRFDEIDEIVEQPVERRVQRAVIERLAPNELDRPDESGSAGSP</sequence>
<dbReference type="EMBL" id="RFLX01000005">
    <property type="protein sequence ID" value="RMI25232.1"/>
    <property type="molecule type" value="Genomic_DNA"/>
</dbReference>
<protein>
    <submittedName>
        <fullName evidence="2">DUF2382 domain-containing protein</fullName>
    </submittedName>
</protein>
<evidence type="ECO:0000313" key="5">
    <source>
        <dbReference type="Proteomes" id="UP000278036"/>
    </source>
</evidence>
<evidence type="ECO:0000313" key="2">
    <source>
        <dbReference type="EMBL" id="RKK01591.1"/>
    </source>
</evidence>
<organism evidence="2 5">
    <name type="scientific">Teichococcus wenyumeiae</name>
    <dbReference type="NCBI Taxonomy" id="2478470"/>
    <lineage>
        <taxon>Bacteria</taxon>
        <taxon>Pseudomonadati</taxon>
        <taxon>Pseudomonadota</taxon>
        <taxon>Alphaproteobacteria</taxon>
        <taxon>Acetobacterales</taxon>
        <taxon>Roseomonadaceae</taxon>
        <taxon>Roseomonas</taxon>
    </lineage>
</organism>
<evidence type="ECO:0000259" key="1">
    <source>
        <dbReference type="Pfam" id="PF09557"/>
    </source>
</evidence>